<gene>
    <name evidence="2" type="ORF">J7E47_10125</name>
</gene>
<organism evidence="2 3">
    <name type="scientific">Pseudomonas fluorescens</name>
    <dbReference type="NCBI Taxonomy" id="294"/>
    <lineage>
        <taxon>Bacteria</taxon>
        <taxon>Pseudomonadati</taxon>
        <taxon>Pseudomonadota</taxon>
        <taxon>Gammaproteobacteria</taxon>
        <taxon>Pseudomonadales</taxon>
        <taxon>Pseudomonadaceae</taxon>
        <taxon>Pseudomonas</taxon>
    </lineage>
</organism>
<accession>A0A944DY38</accession>
<dbReference type="Gene3D" id="3.40.390.10">
    <property type="entry name" value="Collagenase (Catalytic Domain)"/>
    <property type="match status" value="1"/>
</dbReference>
<sequence length="1612" mass="179227">MTTATKPLLFPEVLAANHLEDLNDSHGLTQADLDWLHHASLSSHTLRAAQTPPMSAEAIFLEVDAKAPIPLAGCFMLKTLTDADAAKTQPAFLYTPYAGIKKFDSPEALEEKIAEMLDSPAARDDLFRLLSIAQRAELNGPYAIRTTRQRIDGDVFNTLVESIEFAQNLNARTMVEELIKLPSLSAMLDTVLNEVLSNFDHRQARVTMSIWSGAGRQKASQLTKSMTLSEAVLTYFHNQGRPAGHDVAFIHPGITVSPQNTRQWESALKVTASNLIPRLAHCIDAYWDAAGPFNTSRRRFLCQVLSDALQATIVIKREKRQLTEAHAQELLRLYRPSRPDEPLLFIETLRLWEYEPLYVELAGSLMISAKGHYLYTPSHGLEKVDNYLGFKEALLNPPAGAERKEELYSLLSLEERNRFLRLDDPQVSGKTVTWPVFESLAEAIIGKQLKNLHFAMEMSRQGDVDVHALVDKALDIRSLIGKSLLTQKADGHWGTQPVFYGDLRPSNFMADQLERKIKSYASVEEALNAELTRLPLSSERSLRQALKDLLPKLTNVFSLGIRAEAELRELNASLPPAARDLIAAVFAFDADYPERTQRIGVKGFRPDVYSLRLACTEAGETVSLPLANCFLLTERGGLDTPYSGLAILWTPAEGLQVFASVELATEQLNRHLLDSRRRFGLLANLWPAQRKPHGRYQLDVFELIEDNVLLNRMNSFIALFEAQYRSLSTLKSGDWQLTGPERQKSLGSLLEKAAPTNLTRATRIAQATRLQQKLPAWLGAAPLEEQRLQIDLLEQYRSSVADDKDYLDGIEPLHTYVSKKLKALLDARFAVKDLDPATLLITPNHALAGPASSLTEFALNHAEFTQKAGFKVSSTSGRALPDSLNETAIRQMLLSLDIPTTYKKNVVDELSATSANGQQRKQRFRRQLPWQLLQHAHALHLQQHLSLAGFDLIRQVLDMPDAIARQAVEGASALIRPLELIKTQGTAAIKALGLYLIGSGTDDKAPHVLYAPYHVGHNFTEFKNQASLVAALNTPGALQDLLIRRLPESQQATFKNLFASTAGALSEITLASNPIKTNLFDELFNDNTALLADMLTAQADKKRQFDWGTALHLFSAGVRLVGRQLPGKLTFIETLWESYQDFKASAESLQQHDWKAGLHDFIAGAAEMVSLGFLNRDDTFGLLDPIAPAAQSTCAASPPRWQDIASTAPARTNLRAFEATQVSLHNLQKNPIDGTYRAPGSDKLYAPVAGIVFQVAKANQVWRVVHEQGEGPILKQSPDNQQWAVDPQRQTIRYGKVMSTLANSYSDYKASTSLNIEARGMAQIRRKYPAYANMIEQALEVARYYSFNALHNLDQVKHQVPSGSRLDTFLKSFFGVKKVDASLIKKIHTAVSPLCQALADPSWGARNAKRLVIGHLKYADDRATAFVLEPETAGRIYLTQYFFDVGLDWYKDAVPDSFNVDAHAQAAVLIHEVSHLLFDTFDFVYLDAALPFLDLISNATQLGHAKYNNQKDQQRNGLSLTTPRSKLFMGWDSAAGELKSLELFPEHRDMAREILKVTGARTMSEARSIFLDPDSPTGRIDVILRNADSMTLLICELGRQLDSPLMSPAATA</sequence>
<dbReference type="Proteomes" id="UP000692896">
    <property type="component" value="Unassembled WGS sequence"/>
</dbReference>
<dbReference type="RefSeq" id="WP_214918040.1">
    <property type="nucleotide sequence ID" value="NZ_JAGGNX010000022.1"/>
</dbReference>
<reference evidence="2" key="1">
    <citation type="submission" date="2021-03" db="EMBL/GenBank/DDBJ databases">
        <title>Genomic analysis provides insights into the functional capacity of soil bacteria communities inhabiting an altitudinal gradient in the Atacama Desert.</title>
        <authorList>
            <person name="Gonzalez M."/>
            <person name="Maldonado J."/>
            <person name="Maza F."/>
            <person name="Hodar C."/>
            <person name="Cortes M."/>
            <person name="Palma R."/>
            <person name="Andreani C."/>
            <person name="Gaete A."/>
            <person name="Vasquez-Dean J."/>
            <person name="Acuna V."/>
            <person name="Aguado M."/>
            <person name="Mandakovic D."/>
            <person name="Latorre M."/>
            <person name="Orellana A."/>
            <person name="Gutierrez R."/>
            <person name="Montecino M."/>
            <person name="Allende M."/>
            <person name="Maass A."/>
            <person name="Cambiazo V."/>
        </authorList>
    </citation>
    <scope>NUCLEOTIDE SEQUENCE</scope>
    <source>
        <strain evidence="2">ISL-25</strain>
    </source>
</reference>
<evidence type="ECO:0000313" key="2">
    <source>
        <dbReference type="EMBL" id="MBT2329076.1"/>
    </source>
</evidence>
<proteinExistence type="predicted"/>
<name>A0A944DY38_PSEFL</name>
<dbReference type="InterPro" id="IPR046673">
    <property type="entry name" value="ToxA_N"/>
</dbReference>
<dbReference type="Pfam" id="PF20178">
    <property type="entry name" value="ToxA_N"/>
    <property type="match status" value="1"/>
</dbReference>
<dbReference type="GO" id="GO:0008237">
    <property type="term" value="F:metallopeptidase activity"/>
    <property type="evidence" value="ECO:0007669"/>
    <property type="project" value="InterPro"/>
</dbReference>
<evidence type="ECO:0000259" key="1">
    <source>
        <dbReference type="Pfam" id="PF20178"/>
    </source>
</evidence>
<dbReference type="EMBL" id="JAGGOB010000020">
    <property type="protein sequence ID" value="MBT2329076.1"/>
    <property type="molecule type" value="Genomic_DNA"/>
</dbReference>
<protein>
    <recommendedName>
        <fullName evidence="1">Dermonecrotic toxin N-terminal domain-containing protein</fullName>
    </recommendedName>
</protein>
<feature type="domain" description="Dermonecrotic toxin N-terminal" evidence="1">
    <location>
        <begin position="808"/>
        <end position="1033"/>
    </location>
</feature>
<dbReference type="InterPro" id="IPR024079">
    <property type="entry name" value="MetalloPept_cat_dom_sf"/>
</dbReference>
<comment type="caution">
    <text evidence="2">The sequence shown here is derived from an EMBL/GenBank/DDBJ whole genome shotgun (WGS) entry which is preliminary data.</text>
</comment>
<evidence type="ECO:0000313" key="3">
    <source>
        <dbReference type="Proteomes" id="UP000692896"/>
    </source>
</evidence>